<dbReference type="GO" id="GO:0004497">
    <property type="term" value="F:monooxygenase activity"/>
    <property type="evidence" value="ECO:0007669"/>
    <property type="project" value="UniProtKB-KW"/>
</dbReference>
<keyword evidence="5" id="KW-0560">Oxidoreductase</keyword>
<comment type="similarity">
    <text evidence="2">Belongs to the cytochrome P450 family.</text>
</comment>
<accession>A0A915ESP7</accession>
<dbReference type="AlphaFoldDB" id="A0A915ESP7"/>
<keyword evidence="7" id="KW-0503">Monooxygenase</keyword>
<keyword evidence="3" id="KW-0349">Heme</keyword>
<dbReference type="Gene3D" id="1.10.630.10">
    <property type="entry name" value="Cytochrome P450"/>
    <property type="match status" value="2"/>
</dbReference>
<keyword evidence="8" id="KW-1185">Reference proteome</keyword>
<evidence type="ECO:0000256" key="5">
    <source>
        <dbReference type="ARBA" id="ARBA00023002"/>
    </source>
</evidence>
<dbReference type="InterPro" id="IPR001128">
    <property type="entry name" value="Cyt_P450"/>
</dbReference>
<reference evidence="9" key="1">
    <citation type="submission" date="2022-11" db="UniProtKB">
        <authorList>
            <consortium name="WormBaseParasite"/>
        </authorList>
    </citation>
    <scope>IDENTIFICATION</scope>
</reference>
<dbReference type="Proteomes" id="UP000887574">
    <property type="component" value="Unplaced"/>
</dbReference>
<name>A0A915ESP7_9BILA</name>
<evidence type="ECO:0000256" key="1">
    <source>
        <dbReference type="ARBA" id="ARBA00001971"/>
    </source>
</evidence>
<dbReference type="InterPro" id="IPR050476">
    <property type="entry name" value="Insect_CytP450_Detox"/>
</dbReference>
<evidence type="ECO:0000256" key="2">
    <source>
        <dbReference type="ARBA" id="ARBA00010617"/>
    </source>
</evidence>
<keyword evidence="6" id="KW-0408">Iron</keyword>
<evidence type="ECO:0000256" key="7">
    <source>
        <dbReference type="ARBA" id="ARBA00023033"/>
    </source>
</evidence>
<dbReference type="WBParaSite" id="jg9086">
    <property type="protein sequence ID" value="jg9086"/>
    <property type="gene ID" value="jg9086"/>
</dbReference>
<dbReference type="GO" id="GO:0005506">
    <property type="term" value="F:iron ion binding"/>
    <property type="evidence" value="ECO:0007669"/>
    <property type="project" value="InterPro"/>
</dbReference>
<evidence type="ECO:0000256" key="3">
    <source>
        <dbReference type="ARBA" id="ARBA00022617"/>
    </source>
</evidence>
<protein>
    <submittedName>
        <fullName evidence="9">Uncharacterized protein</fullName>
    </submittedName>
</protein>
<evidence type="ECO:0000256" key="4">
    <source>
        <dbReference type="ARBA" id="ARBA00022723"/>
    </source>
</evidence>
<comment type="cofactor">
    <cofactor evidence="1">
        <name>heme</name>
        <dbReference type="ChEBI" id="CHEBI:30413"/>
    </cofactor>
</comment>
<evidence type="ECO:0000313" key="9">
    <source>
        <dbReference type="WBParaSite" id="jg9086"/>
    </source>
</evidence>
<dbReference type="InterPro" id="IPR036396">
    <property type="entry name" value="Cyt_P450_sf"/>
</dbReference>
<organism evidence="8 9">
    <name type="scientific">Ditylenchus dipsaci</name>
    <dbReference type="NCBI Taxonomy" id="166011"/>
    <lineage>
        <taxon>Eukaryota</taxon>
        <taxon>Metazoa</taxon>
        <taxon>Ecdysozoa</taxon>
        <taxon>Nematoda</taxon>
        <taxon>Chromadorea</taxon>
        <taxon>Rhabditida</taxon>
        <taxon>Tylenchina</taxon>
        <taxon>Tylenchomorpha</taxon>
        <taxon>Sphaerularioidea</taxon>
        <taxon>Anguinidae</taxon>
        <taxon>Anguininae</taxon>
        <taxon>Ditylenchus</taxon>
    </lineage>
</organism>
<evidence type="ECO:0000313" key="8">
    <source>
        <dbReference type="Proteomes" id="UP000887574"/>
    </source>
</evidence>
<dbReference type="GO" id="GO:0020037">
    <property type="term" value="F:heme binding"/>
    <property type="evidence" value="ECO:0007669"/>
    <property type="project" value="InterPro"/>
</dbReference>
<sequence>MKHLLHEVFVTQFDSFDGRQTSTLSEDVNTAKHVHVFNATGARWKHLRDLCLQAFSVKGLKKLMPLINCSIQSMINSLNQKACLYTPINIHKPLQQMTTEILARIAASVNWMVLEGGPFKADSSGNQQKVHQRTYGSAPIFTEEVMKTEPSYEQLAQMDFAEAVIKETLRLYPIVAFASARTCCRDTTMDICQLRKVRLYRLTYCPCTAMQLFGVMHHKSLGQKGGYKRKASKPDIYSLGYRSVLAAEFACCHKTEDKITLVGSAVLAPKSVTIQLERRVY</sequence>
<dbReference type="PANTHER" id="PTHR24292">
    <property type="entry name" value="CYTOCHROME P450"/>
    <property type="match status" value="1"/>
</dbReference>
<dbReference type="GO" id="GO:0016705">
    <property type="term" value="F:oxidoreductase activity, acting on paired donors, with incorporation or reduction of molecular oxygen"/>
    <property type="evidence" value="ECO:0007669"/>
    <property type="project" value="InterPro"/>
</dbReference>
<dbReference type="SUPFAM" id="SSF48264">
    <property type="entry name" value="Cytochrome P450"/>
    <property type="match status" value="1"/>
</dbReference>
<proteinExistence type="inferred from homology"/>
<dbReference type="Pfam" id="PF00067">
    <property type="entry name" value="p450"/>
    <property type="match status" value="2"/>
</dbReference>
<dbReference type="PANTHER" id="PTHR24292:SF54">
    <property type="entry name" value="CYP9F3-RELATED"/>
    <property type="match status" value="1"/>
</dbReference>
<keyword evidence="4" id="KW-0479">Metal-binding</keyword>
<evidence type="ECO:0000256" key="6">
    <source>
        <dbReference type="ARBA" id="ARBA00023004"/>
    </source>
</evidence>